<dbReference type="Proteomes" id="UP000315842">
    <property type="component" value="Unassembled WGS sequence"/>
</dbReference>
<dbReference type="EMBL" id="BJLP01000004">
    <property type="protein sequence ID" value="GEA79960.1"/>
    <property type="molecule type" value="Genomic_DNA"/>
</dbReference>
<keyword evidence="2" id="KW-1185">Reference proteome</keyword>
<dbReference type="RefSeq" id="WP_141318303.1">
    <property type="nucleotide sequence ID" value="NZ_BJLP01000004.1"/>
</dbReference>
<evidence type="ECO:0000313" key="2">
    <source>
        <dbReference type="Proteomes" id="UP000315842"/>
    </source>
</evidence>
<gene>
    <name evidence="1" type="ORF">CUD01_04040</name>
</gene>
<sequence length="69" mass="7222">MSSTTPTVATLVANPGSTQLRLLVARVAKRLERGDSIETVTAWVGSRGARLVFGSSAQRIVLTLIGGAR</sequence>
<dbReference type="AlphaFoldDB" id="A0A4Y3KAV0"/>
<accession>A0A4Y3KAV0</accession>
<protein>
    <submittedName>
        <fullName evidence="1">Uncharacterized protein</fullName>
    </submittedName>
</protein>
<reference evidence="1 2" key="1">
    <citation type="submission" date="2019-06" db="EMBL/GenBank/DDBJ databases">
        <title>Whole genome shotgun sequence of Cellulomonas uda NBRC 3747.</title>
        <authorList>
            <person name="Hosoyama A."/>
            <person name="Uohara A."/>
            <person name="Ohji S."/>
            <person name="Ichikawa N."/>
        </authorList>
    </citation>
    <scope>NUCLEOTIDE SEQUENCE [LARGE SCALE GENOMIC DNA]</scope>
    <source>
        <strain evidence="1 2">NBRC 3747</strain>
    </source>
</reference>
<evidence type="ECO:0000313" key="1">
    <source>
        <dbReference type="EMBL" id="GEA79960.1"/>
    </source>
</evidence>
<proteinExistence type="predicted"/>
<name>A0A4Y3KAV0_CELUD</name>
<comment type="caution">
    <text evidence="1">The sequence shown here is derived from an EMBL/GenBank/DDBJ whole genome shotgun (WGS) entry which is preliminary data.</text>
</comment>
<organism evidence="1 2">
    <name type="scientific">Cellulomonas uda</name>
    <dbReference type="NCBI Taxonomy" id="1714"/>
    <lineage>
        <taxon>Bacteria</taxon>
        <taxon>Bacillati</taxon>
        <taxon>Actinomycetota</taxon>
        <taxon>Actinomycetes</taxon>
        <taxon>Micrococcales</taxon>
        <taxon>Cellulomonadaceae</taxon>
        <taxon>Cellulomonas</taxon>
    </lineage>
</organism>